<feature type="chain" id="PRO_5041291823" description="Protein kinase domain-containing protein" evidence="18">
    <location>
        <begin position="25"/>
        <end position="837"/>
    </location>
</feature>
<dbReference type="PROSITE" id="PS00108">
    <property type="entry name" value="PROTEIN_KINASE_ST"/>
    <property type="match status" value="1"/>
</dbReference>
<dbReference type="InterPro" id="IPR001611">
    <property type="entry name" value="Leu-rich_rpt"/>
</dbReference>
<evidence type="ECO:0000256" key="15">
    <source>
        <dbReference type="ARBA" id="ARBA00023180"/>
    </source>
</evidence>
<dbReference type="PROSITE" id="PS50011">
    <property type="entry name" value="PROTEIN_KINASE_DOM"/>
    <property type="match status" value="1"/>
</dbReference>
<feature type="domain" description="Protein kinase" evidence="19">
    <location>
        <begin position="660"/>
        <end position="837"/>
    </location>
</feature>
<evidence type="ECO:0000256" key="6">
    <source>
        <dbReference type="ARBA" id="ARBA00022692"/>
    </source>
</evidence>
<evidence type="ECO:0000259" key="19">
    <source>
        <dbReference type="PROSITE" id="PS50011"/>
    </source>
</evidence>
<evidence type="ECO:0000256" key="13">
    <source>
        <dbReference type="ARBA" id="ARBA00023136"/>
    </source>
</evidence>
<comment type="subcellular location">
    <subcellularLocation>
        <location evidence="2">Cell membrane</location>
    </subcellularLocation>
    <subcellularLocation>
        <location evidence="1">Membrane</location>
        <topology evidence="1">Single-pass membrane protein</topology>
    </subcellularLocation>
</comment>
<keyword evidence="4" id="KW-0433">Leucine-rich repeat</keyword>
<dbReference type="InterPro" id="IPR051716">
    <property type="entry name" value="Plant_RL_S/T_kinase"/>
</dbReference>
<dbReference type="GO" id="GO:0099402">
    <property type="term" value="P:plant organ development"/>
    <property type="evidence" value="ECO:0007669"/>
    <property type="project" value="UniProtKB-ARBA"/>
</dbReference>
<evidence type="ECO:0000256" key="18">
    <source>
        <dbReference type="SAM" id="SignalP"/>
    </source>
</evidence>
<dbReference type="FunFam" id="3.80.10.10:FF:000095">
    <property type="entry name" value="LRR receptor-like serine/threonine-protein kinase GSO1"/>
    <property type="match status" value="1"/>
</dbReference>
<dbReference type="GO" id="GO:0005524">
    <property type="term" value="F:ATP binding"/>
    <property type="evidence" value="ECO:0007669"/>
    <property type="project" value="UniProtKB-UniRule"/>
</dbReference>
<dbReference type="InterPro" id="IPR017441">
    <property type="entry name" value="Protein_kinase_ATP_BS"/>
</dbReference>
<feature type="binding site" evidence="16">
    <location>
        <position position="688"/>
    </location>
    <ligand>
        <name>ATP</name>
        <dbReference type="ChEBI" id="CHEBI:30616"/>
    </ligand>
</feature>
<evidence type="ECO:0000256" key="8">
    <source>
        <dbReference type="ARBA" id="ARBA00022737"/>
    </source>
</evidence>
<dbReference type="AlphaFoldDB" id="A0AA38G8V3"/>
<name>A0AA38G8V3_TAXCH</name>
<feature type="signal peptide" evidence="18">
    <location>
        <begin position="1"/>
        <end position="24"/>
    </location>
</feature>
<feature type="transmembrane region" description="Helical" evidence="17">
    <location>
        <begin position="603"/>
        <end position="624"/>
    </location>
</feature>
<evidence type="ECO:0000256" key="11">
    <source>
        <dbReference type="ARBA" id="ARBA00022840"/>
    </source>
</evidence>
<dbReference type="GO" id="GO:0005886">
    <property type="term" value="C:plasma membrane"/>
    <property type="evidence" value="ECO:0007669"/>
    <property type="project" value="UniProtKB-SubCell"/>
</dbReference>
<keyword evidence="5" id="KW-0808">Transferase</keyword>
<accession>A0AA38G8V3</accession>
<evidence type="ECO:0000256" key="10">
    <source>
        <dbReference type="ARBA" id="ARBA00022777"/>
    </source>
</evidence>
<dbReference type="PANTHER" id="PTHR48053">
    <property type="entry name" value="LEUCINE RICH REPEAT FAMILY PROTEIN, EXPRESSED"/>
    <property type="match status" value="1"/>
</dbReference>
<sequence length="837" mass="91622">MENCVFSMRLALLVLFSFSKSAAAFDQHSLLAFKAGITLDPNNSLANWSPNTSFCNWTGVICSSTLQMQYRVVGLNLSNMGLEGVISPLVGNLSALQTLDLSNNALHGHIPPQLGRLSSAHELLLHRNRFQGTIPSTLCGCRKLVELSLSYNKLEGSIPKELGLLPHLVNLYLGANYLTGTLPPSLCNLSALIVLGVYTNNLTGPIPTELGSLTQLQILYLYENQLSGTIPTSIGNLSALNDLALGTNNLTGPIPAELGRLTKLKSISLYQNHLTGPIPTSLLNCTTLVELAFYSNQLSGQIPRELGSKLANLQLFSLWENKLTGKVPNSIGNCSKLELLFLGFNQLTGMLPTELSKLTFVKKMRFEYNKLDSGSQSLLVILAHLTNCSHMEYLDMSHNYLAGVLPPSIGLLSSKLFHLNVSYNMISGNIPQEITNLTNLTFLSLSHNLVRGYIPSGIKRLHVLETLDLSANMLKGSIPDEIGQLQSLGLLNVSHNKLSGRIPDSLGLIPDALSKLKNLETIDLSSNFLSGAIPMSIKELKALHYINLDFNNLTGIIPEQGLFPNKPVIALMMGNPGLCGPQKYLLPACQKRGQGKLSLRTKVIISAVGVIALVLCSLILGIMWRRKFLRQHFDLSNSMSRRLGYLKFTYQDLFIATNGFDESNLLGVGNFGSVYKGILRDDKVVAIKVINSPNEGLKSFKAECKVLRRIRHRNLIRVISACSYLNFKGLVLQFASNGSLEKYLYADNIDEEDVCRLGLSECVNIAIDVVHGMEYLHYDCPVQVVHCDLKPANVLLDSNMAALVTDFGISRLNSSTNSMDSLSITYSLRGSIGYIAP</sequence>
<keyword evidence="21" id="KW-1185">Reference proteome</keyword>
<protein>
    <recommendedName>
        <fullName evidence="19">Protein kinase domain-containing protein</fullName>
    </recommendedName>
</protein>
<evidence type="ECO:0000256" key="5">
    <source>
        <dbReference type="ARBA" id="ARBA00022679"/>
    </source>
</evidence>
<dbReference type="Pfam" id="PF08263">
    <property type="entry name" value="LRRNT_2"/>
    <property type="match status" value="1"/>
</dbReference>
<dbReference type="Pfam" id="PF00560">
    <property type="entry name" value="LRR_1"/>
    <property type="match status" value="10"/>
</dbReference>
<dbReference type="Gene3D" id="3.80.10.10">
    <property type="entry name" value="Ribonuclease Inhibitor"/>
    <property type="match status" value="4"/>
</dbReference>
<evidence type="ECO:0000256" key="3">
    <source>
        <dbReference type="ARBA" id="ARBA00008684"/>
    </source>
</evidence>
<dbReference type="GO" id="GO:0009653">
    <property type="term" value="P:anatomical structure morphogenesis"/>
    <property type="evidence" value="ECO:0007669"/>
    <property type="project" value="UniProtKB-ARBA"/>
</dbReference>
<dbReference type="FunFam" id="3.80.10.10:FF:000627">
    <property type="entry name" value="Probable leucine-rich repeat receptor-like protein kinase At2g33170"/>
    <property type="match status" value="1"/>
</dbReference>
<evidence type="ECO:0000313" key="21">
    <source>
        <dbReference type="Proteomes" id="UP000824469"/>
    </source>
</evidence>
<keyword evidence="9 16" id="KW-0547">Nucleotide-binding</keyword>
<dbReference type="SUPFAM" id="SSF52047">
    <property type="entry name" value="RNI-like"/>
    <property type="match status" value="1"/>
</dbReference>
<dbReference type="OMA" id="CSHMEYL"/>
<dbReference type="FunFam" id="3.80.10.10:FF:000041">
    <property type="entry name" value="LRR receptor-like serine/threonine-protein kinase ERECTA"/>
    <property type="match status" value="1"/>
</dbReference>
<keyword evidence="8" id="KW-0677">Repeat</keyword>
<evidence type="ECO:0000256" key="4">
    <source>
        <dbReference type="ARBA" id="ARBA00022614"/>
    </source>
</evidence>
<evidence type="ECO:0000256" key="1">
    <source>
        <dbReference type="ARBA" id="ARBA00004167"/>
    </source>
</evidence>
<dbReference type="PROSITE" id="PS00107">
    <property type="entry name" value="PROTEIN_KINASE_ATP"/>
    <property type="match status" value="1"/>
</dbReference>
<reference evidence="20 21" key="1">
    <citation type="journal article" date="2021" name="Nat. Plants">
        <title>The Taxus genome provides insights into paclitaxel biosynthesis.</title>
        <authorList>
            <person name="Xiong X."/>
            <person name="Gou J."/>
            <person name="Liao Q."/>
            <person name="Li Y."/>
            <person name="Zhou Q."/>
            <person name="Bi G."/>
            <person name="Li C."/>
            <person name="Du R."/>
            <person name="Wang X."/>
            <person name="Sun T."/>
            <person name="Guo L."/>
            <person name="Liang H."/>
            <person name="Lu P."/>
            <person name="Wu Y."/>
            <person name="Zhang Z."/>
            <person name="Ro D.K."/>
            <person name="Shang Y."/>
            <person name="Huang S."/>
            <person name="Yan J."/>
        </authorList>
    </citation>
    <scope>NUCLEOTIDE SEQUENCE [LARGE SCALE GENOMIC DNA]</scope>
    <source>
        <strain evidence="20">Ta-2019</strain>
    </source>
</reference>
<dbReference type="SMART" id="SM00369">
    <property type="entry name" value="LRR_TYP"/>
    <property type="match status" value="8"/>
</dbReference>
<organism evidence="20 21">
    <name type="scientific">Taxus chinensis</name>
    <name type="common">Chinese yew</name>
    <name type="synonym">Taxus wallichiana var. chinensis</name>
    <dbReference type="NCBI Taxonomy" id="29808"/>
    <lineage>
        <taxon>Eukaryota</taxon>
        <taxon>Viridiplantae</taxon>
        <taxon>Streptophyta</taxon>
        <taxon>Embryophyta</taxon>
        <taxon>Tracheophyta</taxon>
        <taxon>Spermatophyta</taxon>
        <taxon>Pinopsida</taxon>
        <taxon>Pinidae</taxon>
        <taxon>Conifers II</taxon>
        <taxon>Cupressales</taxon>
        <taxon>Taxaceae</taxon>
        <taxon>Taxus</taxon>
    </lineage>
</organism>
<evidence type="ECO:0000256" key="14">
    <source>
        <dbReference type="ARBA" id="ARBA00023170"/>
    </source>
</evidence>
<evidence type="ECO:0000256" key="9">
    <source>
        <dbReference type="ARBA" id="ARBA00022741"/>
    </source>
</evidence>
<comment type="similarity">
    <text evidence="3">Belongs to the protein kinase superfamily. Ser/Thr protein kinase family.</text>
</comment>
<evidence type="ECO:0000256" key="16">
    <source>
        <dbReference type="PROSITE-ProRule" id="PRU10141"/>
    </source>
</evidence>
<evidence type="ECO:0000256" key="12">
    <source>
        <dbReference type="ARBA" id="ARBA00022989"/>
    </source>
</evidence>
<keyword evidence="10" id="KW-0418">Kinase</keyword>
<dbReference type="Gene3D" id="3.30.200.20">
    <property type="entry name" value="Phosphorylase Kinase, domain 1"/>
    <property type="match status" value="1"/>
</dbReference>
<keyword evidence="6 17" id="KW-0812">Transmembrane</keyword>
<dbReference type="GO" id="GO:0004672">
    <property type="term" value="F:protein kinase activity"/>
    <property type="evidence" value="ECO:0007669"/>
    <property type="project" value="InterPro"/>
</dbReference>
<keyword evidence="13 17" id="KW-0472">Membrane</keyword>
<comment type="caution">
    <text evidence="20">The sequence shown here is derived from an EMBL/GenBank/DDBJ whole genome shotgun (WGS) entry which is preliminary data.</text>
</comment>
<dbReference type="Pfam" id="PF00069">
    <property type="entry name" value="Pkinase"/>
    <property type="match status" value="1"/>
</dbReference>
<feature type="non-terminal residue" evidence="20">
    <location>
        <position position="837"/>
    </location>
</feature>
<dbReference type="InterPro" id="IPR000719">
    <property type="entry name" value="Prot_kinase_dom"/>
</dbReference>
<gene>
    <name evidence="20" type="ORF">KI387_019229</name>
</gene>
<evidence type="ECO:0000256" key="17">
    <source>
        <dbReference type="SAM" id="Phobius"/>
    </source>
</evidence>
<dbReference type="PANTHER" id="PTHR48053:SF47">
    <property type="entry name" value="RECEPTOR KINASE-LIKE PROTEIN XA21"/>
    <property type="match status" value="1"/>
</dbReference>
<dbReference type="InterPro" id="IPR032675">
    <property type="entry name" value="LRR_dom_sf"/>
</dbReference>
<keyword evidence="7 18" id="KW-0732">Signal</keyword>
<keyword evidence="12 17" id="KW-1133">Transmembrane helix</keyword>
<dbReference type="InterPro" id="IPR013210">
    <property type="entry name" value="LRR_N_plant-typ"/>
</dbReference>
<dbReference type="InterPro" id="IPR003591">
    <property type="entry name" value="Leu-rich_rpt_typical-subtyp"/>
</dbReference>
<proteinExistence type="inferred from homology"/>
<dbReference type="Proteomes" id="UP000824469">
    <property type="component" value="Unassembled WGS sequence"/>
</dbReference>
<evidence type="ECO:0000256" key="2">
    <source>
        <dbReference type="ARBA" id="ARBA00004236"/>
    </source>
</evidence>
<evidence type="ECO:0000256" key="7">
    <source>
        <dbReference type="ARBA" id="ARBA00022729"/>
    </source>
</evidence>
<keyword evidence="14" id="KW-0675">Receptor</keyword>
<dbReference type="EMBL" id="JAHRHJ020000004">
    <property type="protein sequence ID" value="KAH9317460.1"/>
    <property type="molecule type" value="Genomic_DNA"/>
</dbReference>
<evidence type="ECO:0000313" key="20">
    <source>
        <dbReference type="EMBL" id="KAH9317460.1"/>
    </source>
</evidence>
<dbReference type="FunFam" id="3.80.10.10:FF:000400">
    <property type="entry name" value="Nuclear pore complex protein NUP107"/>
    <property type="match status" value="1"/>
</dbReference>
<dbReference type="InterPro" id="IPR011009">
    <property type="entry name" value="Kinase-like_dom_sf"/>
</dbReference>
<dbReference type="SUPFAM" id="SSF52058">
    <property type="entry name" value="L domain-like"/>
    <property type="match status" value="1"/>
</dbReference>
<keyword evidence="11 16" id="KW-0067">ATP-binding</keyword>
<dbReference type="Gene3D" id="1.10.510.10">
    <property type="entry name" value="Transferase(Phosphotransferase) domain 1"/>
    <property type="match status" value="1"/>
</dbReference>
<dbReference type="InterPro" id="IPR008271">
    <property type="entry name" value="Ser/Thr_kinase_AS"/>
</dbReference>
<dbReference type="SMART" id="SM00365">
    <property type="entry name" value="LRR_SD22"/>
    <property type="match status" value="6"/>
</dbReference>
<dbReference type="SUPFAM" id="SSF56112">
    <property type="entry name" value="Protein kinase-like (PK-like)"/>
    <property type="match status" value="1"/>
</dbReference>
<dbReference type="SMART" id="SM00220">
    <property type="entry name" value="S_TKc"/>
    <property type="match status" value="1"/>
</dbReference>
<dbReference type="Pfam" id="PF13855">
    <property type="entry name" value="LRR_8"/>
    <property type="match status" value="1"/>
</dbReference>
<keyword evidence="15" id="KW-0325">Glycoprotein</keyword>